<organism evidence="2 3">
    <name type="scientific">Perkinsus olseni</name>
    <name type="common">Perkinsus atlanticus</name>
    <dbReference type="NCBI Taxonomy" id="32597"/>
    <lineage>
        <taxon>Eukaryota</taxon>
        <taxon>Sar</taxon>
        <taxon>Alveolata</taxon>
        <taxon>Perkinsozoa</taxon>
        <taxon>Perkinsea</taxon>
        <taxon>Perkinsida</taxon>
        <taxon>Perkinsidae</taxon>
        <taxon>Perkinsus</taxon>
    </lineage>
</organism>
<evidence type="ECO:0000313" key="2">
    <source>
        <dbReference type="EMBL" id="KAF4651705.1"/>
    </source>
</evidence>
<proteinExistence type="predicted"/>
<dbReference type="Gene3D" id="2.40.70.10">
    <property type="entry name" value="Acid Proteases"/>
    <property type="match status" value="2"/>
</dbReference>
<accession>A0A7J6KWH6</accession>
<reference evidence="2 3" key="1">
    <citation type="submission" date="2020-04" db="EMBL/GenBank/DDBJ databases">
        <title>Perkinsus olseni comparative genomics.</title>
        <authorList>
            <person name="Bogema D.R."/>
        </authorList>
    </citation>
    <scope>NUCLEOTIDE SEQUENCE [LARGE SCALE GENOMIC DNA]</scope>
    <source>
        <strain evidence="2">ATCC PRA-31</strain>
    </source>
</reference>
<dbReference type="SUPFAM" id="SSF50630">
    <property type="entry name" value="Acid proteases"/>
    <property type="match status" value="1"/>
</dbReference>
<dbReference type="PROSITE" id="PS51767">
    <property type="entry name" value="PEPTIDASE_A1"/>
    <property type="match status" value="1"/>
</dbReference>
<dbReference type="AlphaFoldDB" id="A0A7J6KWH6"/>
<dbReference type="EMBL" id="JABANN010001012">
    <property type="protein sequence ID" value="KAF4651705.1"/>
    <property type="molecule type" value="Genomic_DNA"/>
</dbReference>
<dbReference type="Pfam" id="PF00026">
    <property type="entry name" value="Asp"/>
    <property type="match status" value="1"/>
</dbReference>
<dbReference type="InterPro" id="IPR021109">
    <property type="entry name" value="Peptidase_aspartic_dom_sf"/>
</dbReference>
<evidence type="ECO:0000313" key="3">
    <source>
        <dbReference type="Proteomes" id="UP000572268"/>
    </source>
</evidence>
<dbReference type="CDD" id="cd05471">
    <property type="entry name" value="pepsin_like"/>
    <property type="match status" value="1"/>
</dbReference>
<dbReference type="Proteomes" id="UP000572268">
    <property type="component" value="Unassembled WGS sequence"/>
</dbReference>
<name>A0A7J6KWH6_PEROL</name>
<evidence type="ECO:0000259" key="1">
    <source>
        <dbReference type="PROSITE" id="PS51767"/>
    </source>
</evidence>
<dbReference type="InterPro" id="IPR033121">
    <property type="entry name" value="PEPTIDASE_A1"/>
</dbReference>
<dbReference type="InterPro" id="IPR034164">
    <property type="entry name" value="Pepsin-like_dom"/>
</dbReference>
<protein>
    <recommendedName>
        <fullName evidence="1">Peptidase A1 domain-containing protein</fullName>
    </recommendedName>
</protein>
<feature type="domain" description="Peptidase A1" evidence="1">
    <location>
        <begin position="30"/>
        <end position="357"/>
    </location>
</feature>
<comment type="caution">
    <text evidence="2">The sequence shown here is derived from an EMBL/GenBank/DDBJ whole genome shotgun (WGS) entry which is preliminary data.</text>
</comment>
<gene>
    <name evidence="2" type="ORF">FOL46_000178</name>
</gene>
<sequence>MGTPLSIAAPLAFLASSTRGNVVTLPFHDEHSHTVLFIDGQPCSFLVDSGSARFFVVHGDWFERRYGLGSCEKHKMICYFCTTEAPCDDIETRQKFTVSYGGVNELYEYVEHIGALHLGRKTVKVTFGLVVRYVGADLPEPILGLSFGRPGIPKTFLQQLKDSNVIGALSFSVLARDGKTGDFGKVILGASERKSEDAAHLHLTPSPGERRLHVPIEFMRLAGRPSLWKSVNLWALVDTGNSFIEMPTALFDALVEIVRDSIRATSGRELIWYDDKLLKIRPRHVKHLPSIVYSLIGKGDSIVDIKVSPEHYLGPCTTTECMLYLYVNDQRVIALGQPFFRAYYAHVDLDEESIAVARRIRAYHV</sequence>